<comment type="subunit">
    <text evidence="2">Heterodimer of SbcC and SbcD.</text>
</comment>
<dbReference type="InterPro" id="IPR038729">
    <property type="entry name" value="Rad50/SbcC_AAA"/>
</dbReference>
<keyword evidence="6" id="KW-0378">Hydrolase</keyword>
<keyword evidence="6" id="KW-0540">Nuclease</keyword>
<dbReference type="RefSeq" id="WP_079489927.1">
    <property type="nucleotide sequence ID" value="NZ_FUZT01000002.1"/>
</dbReference>
<comment type="similarity">
    <text evidence="1">Belongs to the SMC family. SbcC subfamily.</text>
</comment>
<keyword evidence="7" id="KW-1185">Reference proteome</keyword>
<evidence type="ECO:0000256" key="1">
    <source>
        <dbReference type="ARBA" id="ARBA00006930"/>
    </source>
</evidence>
<dbReference type="Pfam" id="PF13476">
    <property type="entry name" value="AAA_23"/>
    <property type="match status" value="1"/>
</dbReference>
<keyword evidence="6" id="KW-0269">Exonuclease</keyword>
<feature type="coiled-coil region" evidence="4">
    <location>
        <begin position="621"/>
        <end position="812"/>
    </location>
</feature>
<dbReference type="Gene3D" id="3.40.50.300">
    <property type="entry name" value="P-loop containing nucleotide triphosphate hydrolases"/>
    <property type="match status" value="2"/>
</dbReference>
<dbReference type="GO" id="GO:0016887">
    <property type="term" value="F:ATP hydrolysis activity"/>
    <property type="evidence" value="ECO:0007669"/>
    <property type="project" value="InterPro"/>
</dbReference>
<evidence type="ECO:0000313" key="7">
    <source>
        <dbReference type="Proteomes" id="UP000190285"/>
    </source>
</evidence>
<feature type="domain" description="Rad50/SbcC-type AAA" evidence="5">
    <location>
        <begin position="6"/>
        <end position="237"/>
    </location>
</feature>
<accession>A0A1T5JCJ0</accession>
<keyword evidence="4" id="KW-0175">Coiled coil</keyword>
<dbReference type="GO" id="GO:0004527">
    <property type="term" value="F:exonuclease activity"/>
    <property type="evidence" value="ECO:0007669"/>
    <property type="project" value="UniProtKB-KW"/>
</dbReference>
<evidence type="ECO:0000256" key="2">
    <source>
        <dbReference type="ARBA" id="ARBA00011322"/>
    </source>
</evidence>
<name>A0A1T5JCJ0_9FIRM</name>
<dbReference type="SUPFAM" id="SSF52540">
    <property type="entry name" value="P-loop containing nucleoside triphosphate hydrolases"/>
    <property type="match status" value="2"/>
</dbReference>
<feature type="coiled-coil region" evidence="4">
    <location>
        <begin position="357"/>
        <end position="412"/>
    </location>
</feature>
<dbReference type="InterPro" id="IPR027417">
    <property type="entry name" value="P-loop_NTPase"/>
</dbReference>
<organism evidence="6 7">
    <name type="scientific">Maledivibacter halophilus</name>
    <dbReference type="NCBI Taxonomy" id="36842"/>
    <lineage>
        <taxon>Bacteria</taxon>
        <taxon>Bacillati</taxon>
        <taxon>Bacillota</taxon>
        <taxon>Clostridia</taxon>
        <taxon>Peptostreptococcales</taxon>
        <taxon>Caminicellaceae</taxon>
        <taxon>Maledivibacter</taxon>
    </lineage>
</organism>
<dbReference type="EMBL" id="FUZT01000002">
    <property type="protein sequence ID" value="SKC49125.1"/>
    <property type="molecule type" value="Genomic_DNA"/>
</dbReference>
<gene>
    <name evidence="6" type="ORF">SAMN02194393_01092</name>
</gene>
<dbReference type="AlphaFoldDB" id="A0A1T5JCJ0"/>
<dbReference type="OrthoDB" id="9795626at2"/>
<evidence type="ECO:0000256" key="4">
    <source>
        <dbReference type="SAM" id="Coils"/>
    </source>
</evidence>
<feature type="coiled-coil region" evidence="4">
    <location>
        <begin position="192"/>
        <end position="244"/>
    </location>
</feature>
<dbReference type="PANTHER" id="PTHR32114">
    <property type="entry name" value="ABC TRANSPORTER ABCH.3"/>
    <property type="match status" value="1"/>
</dbReference>
<proteinExistence type="inferred from homology"/>
<evidence type="ECO:0000313" key="6">
    <source>
        <dbReference type="EMBL" id="SKC49125.1"/>
    </source>
</evidence>
<protein>
    <recommendedName>
        <fullName evidence="3">Nuclease SbcCD subunit C</fullName>
    </recommendedName>
</protein>
<reference evidence="6 7" key="1">
    <citation type="submission" date="2017-02" db="EMBL/GenBank/DDBJ databases">
        <authorList>
            <person name="Peterson S.W."/>
        </authorList>
    </citation>
    <scope>NUCLEOTIDE SEQUENCE [LARGE SCALE GENOMIC DNA]</scope>
    <source>
        <strain evidence="6 7">M1</strain>
    </source>
</reference>
<dbReference type="PANTHER" id="PTHR32114:SF2">
    <property type="entry name" value="ABC TRANSPORTER ABCH.3"/>
    <property type="match status" value="1"/>
</dbReference>
<feature type="coiled-coil region" evidence="4">
    <location>
        <begin position="840"/>
        <end position="902"/>
    </location>
</feature>
<evidence type="ECO:0000256" key="3">
    <source>
        <dbReference type="ARBA" id="ARBA00013368"/>
    </source>
</evidence>
<sequence>MKPKTLKISGLNSFIEEQTIDFSTLIESGLFGIFGPTGSGKSTVLDAITIALYGYNAVARGTKEFINTDMDKVYIGYEFDSMGNKGRNTYKVERSIKKNKSGGINTDFARLALLDEEGNPVKIIDKVSEIDDRIKEIIGLNHQDFTRSVVLPQGKFSEFLKLSGKDRRNMLERILGLEKYGGNLVDKIRRFKRKKEEELQLLTGELSRYEGVTDENIQQLKTQLLDIEKKESQIKNQLNFYEKRYGELNKIWGLQSELNSYLKIKKDLDSRSIEIEKMRNRYEKGKSAKNVKPYLDRYNDTVEDINKNKSILKELLSKLDSINKKLELTEIKYKEIYKKKNDELPLLIERESNAKYAMELNDAVQKLIKERQELADIFTKYSKRISELENKLKKLKEIIAKNNNNIEGLENKSKTLKISSEYREILTKGWNLNIRLKELKKDQNHTLKYIENLNRKIMLSSKELNKIESQMSIKEEGCNQIKNQLNKLESNPPKDNDYILNREIELHRLRALLEETNKNENKKELLEKELKLIYKNKNETQIKIDYLKERLSLNTEKLENAKQELKELEKAHRAGILSLHLNDGSPCPVCGSTSHPKKAEFIEGKNIEEILKIKDGFEESKKEIEKAMYELGLEIKNYTREEDKLKEELNSCIEKLKDNYSSKLKEEIKDIMDAIDNLKKILKAWERSKNHLKNLLEIKEKEKISLEKQSIRIIEGINKDKNRLDEENKRKDEILEKLNKISGSYIAIKEKLKIENIDKAMEEVRKKEEELEKLEEGLKELRNNIKKFDVQKENIEKELNEVKLNRSKVEEAGKEKRGVIDEYNLKIKKMIGDRKPDIFLKEINEKKTNIIEEEEKLRKILEYEKKHLNELREKRVGIEDTNKSLEASMINIEKELKEALKENKLESIKEVNGFLVSSEEIESMEKEINKFDDEIGKVKYNIDRINKELDGAEIKEEDFLKFKEDMNSKRENHRFLLEEIGKKKEKIDEMEKNFKRVSEINKIMKKLQHINDMLSEMFKLVSGNKFVEYVATNHLRYIAKEASKRLMDITNKRYSLELDSNGNFVICDNFNGGVRRDCNTLSGGETFLTSLALALSLSSQIQLKGNSSIEFFFLDEGFGTLDSHLLDTVMTSLERLHKENLSVGIISHVEELKNRVPIKLIVTPSESGLHGTKVAVERN</sequence>
<feature type="coiled-coil region" evidence="4">
    <location>
        <begin position="436"/>
        <end position="578"/>
    </location>
</feature>
<evidence type="ECO:0000259" key="5">
    <source>
        <dbReference type="Pfam" id="PF13476"/>
    </source>
</evidence>
<dbReference type="Proteomes" id="UP000190285">
    <property type="component" value="Unassembled WGS sequence"/>
</dbReference>
<feature type="coiled-coil region" evidence="4">
    <location>
        <begin position="295"/>
        <end position="332"/>
    </location>
</feature>
<dbReference type="GO" id="GO:0006302">
    <property type="term" value="P:double-strand break repair"/>
    <property type="evidence" value="ECO:0007669"/>
    <property type="project" value="InterPro"/>
</dbReference>
<dbReference type="Pfam" id="PF13558">
    <property type="entry name" value="SbcC_Walker_B"/>
    <property type="match status" value="1"/>
</dbReference>
<dbReference type="STRING" id="36842.SAMN02194393_01092"/>